<dbReference type="EMBL" id="BJYZ01000021">
    <property type="protein sequence ID" value="GEO40317.1"/>
    <property type="molecule type" value="Genomic_DNA"/>
</dbReference>
<feature type="transmembrane region" description="Helical" evidence="1">
    <location>
        <begin position="12"/>
        <end position="33"/>
    </location>
</feature>
<comment type="caution">
    <text evidence="2">The sequence shown here is derived from an EMBL/GenBank/DDBJ whole genome shotgun (WGS) entry which is preliminary data.</text>
</comment>
<accession>A0A512DV24</accession>
<evidence type="ECO:0000256" key="1">
    <source>
        <dbReference type="SAM" id="Phobius"/>
    </source>
</evidence>
<feature type="transmembrane region" description="Helical" evidence="1">
    <location>
        <begin position="71"/>
        <end position="92"/>
    </location>
</feature>
<gene>
    <name evidence="2" type="ORF">SAE02_44650</name>
</gene>
<keyword evidence="1" id="KW-0812">Transmembrane</keyword>
<dbReference type="Proteomes" id="UP000321523">
    <property type="component" value="Unassembled WGS sequence"/>
</dbReference>
<proteinExistence type="predicted"/>
<sequence>MCQKWTAMTDATLIAMIGTLAYVVGHFLAYVVVFREWAPFRQERWIFLYHFVSFLMAILAALAAAAVTGQVAALVGAAAVHGIYSLSFLELWSLAQGGFSLSILDRLKNQDAEGLIRVLAELEAIGARKNQDRTSGLALLGLIRRSSGDRLELTFMGHVVSSVLAGLTWTVHGPRPKP</sequence>
<keyword evidence="1" id="KW-1133">Transmembrane helix</keyword>
<evidence type="ECO:0000313" key="3">
    <source>
        <dbReference type="Proteomes" id="UP000321523"/>
    </source>
</evidence>
<feature type="transmembrane region" description="Helical" evidence="1">
    <location>
        <begin position="45"/>
        <end position="65"/>
    </location>
</feature>
<evidence type="ECO:0000313" key="2">
    <source>
        <dbReference type="EMBL" id="GEO40317.1"/>
    </source>
</evidence>
<protein>
    <submittedName>
        <fullName evidence="2">Uncharacterized protein</fullName>
    </submittedName>
</protein>
<reference evidence="2 3" key="1">
    <citation type="submission" date="2019-07" db="EMBL/GenBank/DDBJ databases">
        <title>Whole genome shotgun sequence of Skermanella aerolata NBRC 106429.</title>
        <authorList>
            <person name="Hosoyama A."/>
            <person name="Uohara A."/>
            <person name="Ohji S."/>
            <person name="Ichikawa N."/>
        </authorList>
    </citation>
    <scope>NUCLEOTIDE SEQUENCE [LARGE SCALE GENOMIC DNA]</scope>
    <source>
        <strain evidence="2 3">NBRC 106429</strain>
    </source>
</reference>
<keyword evidence="1" id="KW-0472">Membrane</keyword>
<name>A0A512DV24_9PROT</name>
<keyword evidence="3" id="KW-1185">Reference proteome</keyword>
<dbReference type="AlphaFoldDB" id="A0A512DV24"/>
<organism evidence="2 3">
    <name type="scientific">Skermanella aerolata</name>
    <dbReference type="NCBI Taxonomy" id="393310"/>
    <lineage>
        <taxon>Bacteria</taxon>
        <taxon>Pseudomonadati</taxon>
        <taxon>Pseudomonadota</taxon>
        <taxon>Alphaproteobacteria</taxon>
        <taxon>Rhodospirillales</taxon>
        <taxon>Azospirillaceae</taxon>
        <taxon>Skermanella</taxon>
    </lineage>
</organism>